<comment type="similarity">
    <text evidence="2">Belongs to the NlpA lipoprotein family.</text>
</comment>
<dbReference type="GO" id="GO:0016020">
    <property type="term" value="C:membrane"/>
    <property type="evidence" value="ECO:0007669"/>
    <property type="project" value="UniProtKB-SubCell"/>
</dbReference>
<keyword evidence="9" id="KW-1185">Reference proteome</keyword>
<evidence type="ECO:0000256" key="5">
    <source>
        <dbReference type="ARBA" id="ARBA00023139"/>
    </source>
</evidence>
<dbReference type="PANTHER" id="PTHR30429">
    <property type="entry name" value="D-METHIONINE-BINDING LIPOPROTEIN METQ"/>
    <property type="match status" value="1"/>
</dbReference>
<dbReference type="PATRIC" id="fig|1392540.3.peg.447"/>
<dbReference type="OrthoDB" id="9812878at2"/>
<dbReference type="Gene3D" id="3.40.190.10">
    <property type="entry name" value="Periplasmic binding protein-like II"/>
    <property type="match status" value="2"/>
</dbReference>
<evidence type="ECO:0000256" key="6">
    <source>
        <dbReference type="ARBA" id="ARBA00023288"/>
    </source>
</evidence>
<comment type="caution">
    <text evidence="8">The sequence shown here is derived from an EMBL/GenBank/DDBJ whole genome shotgun (WGS) entry which is preliminary data.</text>
</comment>
<accession>V2TBK8</accession>
<evidence type="ECO:0000256" key="1">
    <source>
        <dbReference type="ARBA" id="ARBA00004635"/>
    </source>
</evidence>
<evidence type="ECO:0000313" key="9">
    <source>
        <dbReference type="Proteomes" id="UP000023785"/>
    </source>
</evidence>
<organism evidence="8 9">
    <name type="scientific">Acinetobacter nectaris CIP 110549</name>
    <dbReference type="NCBI Taxonomy" id="1392540"/>
    <lineage>
        <taxon>Bacteria</taxon>
        <taxon>Pseudomonadati</taxon>
        <taxon>Pseudomonadota</taxon>
        <taxon>Gammaproteobacteria</taxon>
        <taxon>Moraxellales</taxon>
        <taxon>Moraxellaceae</taxon>
        <taxon>Acinetobacter</taxon>
    </lineage>
</organism>
<dbReference type="EMBL" id="AYER01000003">
    <property type="protein sequence ID" value="ESK40018.1"/>
    <property type="molecule type" value="Genomic_DNA"/>
</dbReference>
<evidence type="ECO:0000256" key="7">
    <source>
        <dbReference type="SAM" id="Phobius"/>
    </source>
</evidence>
<feature type="transmembrane region" description="Helical" evidence="7">
    <location>
        <begin position="6"/>
        <end position="23"/>
    </location>
</feature>
<evidence type="ECO:0000256" key="3">
    <source>
        <dbReference type="ARBA" id="ARBA00022729"/>
    </source>
</evidence>
<dbReference type="Proteomes" id="UP000023785">
    <property type="component" value="Unassembled WGS sequence"/>
</dbReference>
<proteinExistence type="inferred from homology"/>
<name>V2TBK8_9GAMM</name>
<dbReference type="Pfam" id="PF03180">
    <property type="entry name" value="Lipoprotein_9"/>
    <property type="match status" value="1"/>
</dbReference>
<dbReference type="STRING" id="1392540.P256_00457"/>
<keyword evidence="5" id="KW-0564">Palmitate</keyword>
<comment type="subcellular location">
    <subcellularLocation>
        <location evidence="1">Membrane</location>
        <topology evidence="1">Lipid-anchor</topology>
    </subcellularLocation>
</comment>
<keyword evidence="6" id="KW-0449">Lipoprotein</keyword>
<keyword evidence="7" id="KW-0812">Transmembrane</keyword>
<dbReference type="PANTHER" id="PTHR30429:SF1">
    <property type="entry name" value="D-METHIONINE-BINDING LIPOPROTEIN METQ-RELATED"/>
    <property type="match status" value="1"/>
</dbReference>
<reference evidence="8 9" key="1">
    <citation type="submission" date="2013-10" db="EMBL/GenBank/DDBJ databases">
        <title>The Genome Sequence of Acinetobacter nectaris CIP 110549.</title>
        <authorList>
            <consortium name="The Broad Institute Genomics Platform"/>
            <consortium name="The Broad Institute Genome Sequencing Center for Infectious Disease"/>
            <person name="Cerqueira G."/>
            <person name="Feldgarden M."/>
            <person name="Courvalin P."/>
            <person name="Grillot-Courvalin C."/>
            <person name="Clermont D."/>
            <person name="Rocha E."/>
            <person name="Yoon E.-J."/>
            <person name="Nemec A."/>
            <person name="Young S.K."/>
            <person name="Zeng Q."/>
            <person name="Gargeya S."/>
            <person name="Fitzgerald M."/>
            <person name="Abouelleil A."/>
            <person name="Alvarado L."/>
            <person name="Berlin A.M."/>
            <person name="Chapman S.B."/>
            <person name="Gainer-Dewar J."/>
            <person name="Goldberg J."/>
            <person name="Gnerre S."/>
            <person name="Griggs A."/>
            <person name="Gujja S."/>
            <person name="Hansen M."/>
            <person name="Howarth C."/>
            <person name="Imamovic A."/>
            <person name="Ireland A."/>
            <person name="Larimer J."/>
            <person name="McCowan C."/>
            <person name="Murphy C."/>
            <person name="Pearson M."/>
            <person name="Poon T.W."/>
            <person name="Priest M."/>
            <person name="Roberts A."/>
            <person name="Saif S."/>
            <person name="Shea T."/>
            <person name="Sykes S."/>
            <person name="Wortman J."/>
            <person name="Nusbaum C."/>
            <person name="Birren B."/>
        </authorList>
    </citation>
    <scope>NUCLEOTIDE SEQUENCE [LARGE SCALE GENOMIC DNA]</scope>
    <source>
        <strain evidence="8 9">CIP 110549</strain>
    </source>
</reference>
<evidence type="ECO:0000313" key="8">
    <source>
        <dbReference type="EMBL" id="ESK40018.1"/>
    </source>
</evidence>
<dbReference type="RefSeq" id="WP_023272060.1">
    <property type="nucleotide sequence ID" value="NZ_KI530712.1"/>
</dbReference>
<dbReference type="AlphaFoldDB" id="V2TBK8"/>
<dbReference type="InterPro" id="IPR004872">
    <property type="entry name" value="Lipoprotein_NlpA"/>
</dbReference>
<keyword evidence="3" id="KW-0732">Signal</keyword>
<gene>
    <name evidence="8" type="ORF">P256_00457</name>
</gene>
<evidence type="ECO:0000256" key="2">
    <source>
        <dbReference type="ARBA" id="ARBA00008973"/>
    </source>
</evidence>
<evidence type="ECO:0000256" key="4">
    <source>
        <dbReference type="ARBA" id="ARBA00023136"/>
    </source>
</evidence>
<sequence length="272" mass="30851">MTNKKIFISLGIFVVLVAGLFIWNKQRHAQSDELVIGITPAFTPILQVAVAQAEKQGIHVKLVEFSDWKMPNIALNNGDIDANFFQHQPFLNNAIKEGGYYLKIFAVGAAARVGLYSKKYQSLEALPQKARVAIPNDPVNEGRALLLLQEAKLIQLKDPNNHFATLQDIASNPKNLQFIEMEGPQTARAVDDVDLAFTYPQYLKLAKTIDPQKALYLNKDEDKRYAIVFAVKENYQDEHDKLRRFVEIYQHSPEVKAVLDEQLGNALWYPGW</sequence>
<protein>
    <recommendedName>
        <fullName evidence="10">Methionine transporter</fullName>
    </recommendedName>
</protein>
<keyword evidence="4 7" id="KW-0472">Membrane</keyword>
<dbReference type="HOGENOM" id="CLU_067080_3_0_6"/>
<dbReference type="eggNOG" id="COG1464">
    <property type="taxonomic scope" value="Bacteria"/>
</dbReference>
<keyword evidence="7" id="KW-1133">Transmembrane helix</keyword>
<dbReference type="SUPFAM" id="SSF53850">
    <property type="entry name" value="Periplasmic binding protein-like II"/>
    <property type="match status" value="1"/>
</dbReference>
<evidence type="ECO:0008006" key="10">
    <source>
        <dbReference type="Google" id="ProtNLM"/>
    </source>
</evidence>